<keyword evidence="1" id="KW-0732">Signal</keyword>
<reference evidence="3" key="1">
    <citation type="journal article" date="2018" name="Front. Microbiol.">
        <title>Genome-Based Analysis Reveals the Taxonomy and Diversity of the Family Idiomarinaceae.</title>
        <authorList>
            <person name="Liu Y."/>
            <person name="Lai Q."/>
            <person name="Shao Z."/>
        </authorList>
    </citation>
    <scope>NUCLEOTIDE SEQUENCE [LARGE SCALE GENOMIC DNA]</scope>
    <source>
        <strain evidence="3">SW15</strain>
    </source>
</reference>
<comment type="caution">
    <text evidence="2">The sequence shown here is derived from an EMBL/GenBank/DDBJ whole genome shotgun (WGS) entry which is preliminary data.</text>
</comment>
<dbReference type="RefSeq" id="WP_126834400.1">
    <property type="nucleotide sequence ID" value="NZ_PIPT01000008.1"/>
</dbReference>
<organism evidence="2 3">
    <name type="scientific">Pseudidiomarina aquimaris</name>
    <dbReference type="NCBI Taxonomy" id="641841"/>
    <lineage>
        <taxon>Bacteria</taxon>
        <taxon>Pseudomonadati</taxon>
        <taxon>Pseudomonadota</taxon>
        <taxon>Gammaproteobacteria</taxon>
        <taxon>Alteromonadales</taxon>
        <taxon>Idiomarinaceae</taxon>
        <taxon>Pseudidiomarina</taxon>
    </lineage>
</organism>
<dbReference type="EMBL" id="PIPT01000008">
    <property type="protein sequence ID" value="RUO46579.1"/>
    <property type="molecule type" value="Genomic_DNA"/>
</dbReference>
<dbReference type="OrthoDB" id="8735103at2"/>
<feature type="signal peptide" evidence="1">
    <location>
        <begin position="1"/>
        <end position="24"/>
    </location>
</feature>
<dbReference type="SUPFAM" id="SSF56935">
    <property type="entry name" value="Porins"/>
    <property type="match status" value="1"/>
</dbReference>
<evidence type="ECO:0000313" key="2">
    <source>
        <dbReference type="EMBL" id="RUO46579.1"/>
    </source>
</evidence>
<protein>
    <submittedName>
        <fullName evidence="2">Porin</fullName>
    </submittedName>
</protein>
<keyword evidence="3" id="KW-1185">Reference proteome</keyword>
<dbReference type="AlphaFoldDB" id="A0A432XCU8"/>
<name>A0A432XCU8_9GAMM</name>
<gene>
    <name evidence="2" type="ORF">CWE21_10505</name>
</gene>
<evidence type="ECO:0000313" key="3">
    <source>
        <dbReference type="Proteomes" id="UP000286678"/>
    </source>
</evidence>
<proteinExistence type="predicted"/>
<feature type="chain" id="PRO_5019323500" evidence="1">
    <location>
        <begin position="25"/>
        <end position="387"/>
    </location>
</feature>
<evidence type="ECO:0000256" key="1">
    <source>
        <dbReference type="SAM" id="SignalP"/>
    </source>
</evidence>
<accession>A0A432XCU8</accession>
<dbReference type="Proteomes" id="UP000286678">
    <property type="component" value="Unassembled WGS sequence"/>
</dbReference>
<sequence>MTHKTTRLYLPSIIAALMAGSAHAATENAAWDFNFHGYVNAHAVFADCDDSGAVVAGNALLCTGEDATSVSNGYSPASFQFSASTQREGFDITAMLAVEPGTTDNSAFNGNGDNRAYRAFFTVGNAEMGTLKVGRDYGVFGIDVVLEDMALGGVGAPAAIRSPLNTTLGAAGYGYVFADRLSQITYSRQLGDNFQADIGIFQPLDPVSFGGNGYVGDSGSERPGIHGRLRYNHDKGYISSTFYSQDVATPSGDYTARGIDVTAALQLGDTRLAASAFDGQGFGYYGLLVDGADINGTPRDTSGWFTQVTHMMGATKFGFNYGVSKVDLAGVDTQIQVEQQTKASLGVYHTLWSMFTVSGELSRMEAESHANESIENTAFSVGLALSF</sequence>